<comment type="caution">
    <text evidence="2">The sequence shown here is derived from an EMBL/GenBank/DDBJ whole genome shotgun (WGS) entry which is preliminary data.</text>
</comment>
<sequence>MNQDKLEDRRILITGASGYIGRHVVDALCESNCNVVAVSRSRTLSSQPFCTQLSIQHYDELTSENSLQNINTVFHFAENSNRRAPIANERVALAGNLARASSACGVKTFVYASSIYAEYPSSGIYGTEKYTAERAILDSAGDMRIVILRLPPVYGGGAKGLYGKLSSCVQRKIPLPFALAKRPRRFLGVQNLRSLAVQLCNSTNLNHLILTPVDMEPYSLKEMARSIAQVRRKPLVLFPVPFIDSLSPLTVTSSEKHRSSLNELIDIGWTPPYSVKSNIEFAPVEDS</sequence>
<protein>
    <submittedName>
        <fullName evidence="2">NAD-dependent epimerase/dehydratase family protein</fullName>
    </submittedName>
</protein>
<evidence type="ECO:0000313" key="2">
    <source>
        <dbReference type="EMBL" id="NVD44404.1"/>
    </source>
</evidence>
<organism evidence="2 3">
    <name type="scientific">Qipengyuania atrilutea</name>
    <dbReference type="NCBI Taxonomy" id="2744473"/>
    <lineage>
        <taxon>Bacteria</taxon>
        <taxon>Pseudomonadati</taxon>
        <taxon>Pseudomonadota</taxon>
        <taxon>Alphaproteobacteria</taxon>
        <taxon>Sphingomonadales</taxon>
        <taxon>Erythrobacteraceae</taxon>
        <taxon>Qipengyuania</taxon>
    </lineage>
</organism>
<evidence type="ECO:0000313" key="3">
    <source>
        <dbReference type="Proteomes" id="UP000561438"/>
    </source>
</evidence>
<proteinExistence type="predicted"/>
<dbReference type="InterPro" id="IPR001509">
    <property type="entry name" value="Epimerase_deHydtase"/>
</dbReference>
<dbReference type="Gene3D" id="3.40.50.720">
    <property type="entry name" value="NAD(P)-binding Rossmann-like Domain"/>
    <property type="match status" value="1"/>
</dbReference>
<name>A0A850GXT8_9SPHN</name>
<dbReference type="AlphaFoldDB" id="A0A850GXT8"/>
<feature type="domain" description="NAD-dependent epimerase/dehydratase" evidence="1">
    <location>
        <begin position="11"/>
        <end position="160"/>
    </location>
</feature>
<dbReference type="RefSeq" id="WP_176266745.1">
    <property type="nucleotide sequence ID" value="NZ_JABWGV010000002.1"/>
</dbReference>
<dbReference type="InterPro" id="IPR051207">
    <property type="entry name" value="ComplexI_NDUFA9_subunit"/>
</dbReference>
<evidence type="ECO:0000259" key="1">
    <source>
        <dbReference type="Pfam" id="PF01370"/>
    </source>
</evidence>
<dbReference type="InterPro" id="IPR036291">
    <property type="entry name" value="NAD(P)-bd_dom_sf"/>
</dbReference>
<dbReference type="PANTHER" id="PTHR12126">
    <property type="entry name" value="NADH-UBIQUINONE OXIDOREDUCTASE 39 KDA SUBUNIT-RELATED"/>
    <property type="match status" value="1"/>
</dbReference>
<dbReference type="EMBL" id="JABWGV010000002">
    <property type="protein sequence ID" value="NVD44404.1"/>
    <property type="molecule type" value="Genomic_DNA"/>
</dbReference>
<dbReference type="GO" id="GO:0044877">
    <property type="term" value="F:protein-containing complex binding"/>
    <property type="evidence" value="ECO:0007669"/>
    <property type="project" value="TreeGrafter"/>
</dbReference>
<reference evidence="2 3" key="1">
    <citation type="submission" date="2020-06" db="EMBL/GenBank/DDBJ databases">
        <title>Altererythrobacter sp. HHU K3-1.</title>
        <authorList>
            <person name="Zhang D."/>
            <person name="Xue H."/>
        </authorList>
    </citation>
    <scope>NUCLEOTIDE SEQUENCE [LARGE SCALE GENOMIC DNA]</scope>
    <source>
        <strain evidence="2 3">HHU K3-1</strain>
    </source>
</reference>
<dbReference type="Proteomes" id="UP000561438">
    <property type="component" value="Unassembled WGS sequence"/>
</dbReference>
<accession>A0A850GXT8</accession>
<keyword evidence="3" id="KW-1185">Reference proteome</keyword>
<dbReference type="PANTHER" id="PTHR12126:SF11">
    <property type="entry name" value="NADH DEHYDROGENASE [UBIQUINONE] 1 ALPHA SUBCOMPLEX SUBUNIT 9, MITOCHONDRIAL"/>
    <property type="match status" value="1"/>
</dbReference>
<dbReference type="Pfam" id="PF01370">
    <property type="entry name" value="Epimerase"/>
    <property type="match status" value="1"/>
</dbReference>
<gene>
    <name evidence="2" type="ORF">HUV48_05165</name>
</gene>
<dbReference type="SUPFAM" id="SSF51735">
    <property type="entry name" value="NAD(P)-binding Rossmann-fold domains"/>
    <property type="match status" value="1"/>
</dbReference>